<comment type="caution">
    <text evidence="7">The sequence shown here is derived from an EMBL/GenBank/DDBJ whole genome shotgun (WGS) entry which is preliminary data.</text>
</comment>
<proteinExistence type="predicted"/>
<evidence type="ECO:0000256" key="3">
    <source>
        <dbReference type="ARBA" id="ARBA00022679"/>
    </source>
</evidence>
<keyword evidence="8" id="KW-1185">Reference proteome</keyword>
<dbReference type="PROSITE" id="PS50885">
    <property type="entry name" value="HAMP"/>
    <property type="match status" value="1"/>
</dbReference>
<dbReference type="SUPFAM" id="SSF158472">
    <property type="entry name" value="HAMP domain-like"/>
    <property type="match status" value="1"/>
</dbReference>
<dbReference type="Proteomes" id="UP000712157">
    <property type="component" value="Unassembled WGS sequence"/>
</dbReference>
<sequence length="592" mass="66884">MTKISNIYHNLNTHFRDMHLYNKFVVVIAPLLLLTVFAILIISDLIFARHNLVQEKQSVLDEMQILQNQIMQIHNDMITCSNLAAKDVDDIYSQYFPPDDDNVSFISVRNSLSSVLNYNRNCFPNIASAVFMDIDGNTVSSGLKNIPDARDLQATFTDFLTLTGPPSSLFLPIRSRSVFDSVNQEPVFTLIKRIISSEHGDTLGYLFLNVEEPSFSSLFPKSEDKVYMIADMENQIVSSNDKSLLFQYAEQSFPTLDFTQENAVIQDDSTLYFMSSRSSANIQWKLISCVSLKYIKKSIWLNTGLVICIGLAAVAVAIYFLYRISRLVTQPIKNLTDTVCQIQTGDLNVTCPIDSRSETGILAQGFNQMIGTVKDLLVRVEQEQCRKREYEFALMQAQIKPHFLYNALDLIYVLCCTGENTEAGITTKALADYYRLSLSGGDEVIPLKDELSHVENYLLIQKARYCDILDYYINVPDELTSFQIPKMTLQPLVENAIYHGLKEKADGGMVCITGRMQMDAIFLEVMDDGIGIEGQRLLNILAEESKGHYGLYNVNKRIKLYFGEEYGVDISSEPGLGTRVCLRLPKALSNLF</sequence>
<dbReference type="RefSeq" id="WP_238720305.1">
    <property type="nucleotide sequence ID" value="NZ_JAHQCW010000001.1"/>
</dbReference>
<dbReference type="Gene3D" id="3.30.565.10">
    <property type="entry name" value="Histidine kinase-like ATPase, C-terminal domain"/>
    <property type="match status" value="1"/>
</dbReference>
<dbReference type="SMART" id="SM00304">
    <property type="entry name" value="HAMP"/>
    <property type="match status" value="1"/>
</dbReference>
<keyword evidence="3" id="KW-0808">Transferase</keyword>
<dbReference type="AlphaFoldDB" id="A0A949JU31"/>
<dbReference type="InterPro" id="IPR010559">
    <property type="entry name" value="Sig_transdc_His_kin_internal"/>
</dbReference>
<gene>
    <name evidence="7" type="ORF">KTH89_01155</name>
</gene>
<evidence type="ECO:0000259" key="6">
    <source>
        <dbReference type="PROSITE" id="PS50885"/>
    </source>
</evidence>
<dbReference type="Pfam" id="PF06580">
    <property type="entry name" value="His_kinase"/>
    <property type="match status" value="1"/>
</dbReference>
<organism evidence="7 8">
    <name type="scientific">Diplocloster agilis</name>
    <dbReference type="NCBI Taxonomy" id="2850323"/>
    <lineage>
        <taxon>Bacteria</taxon>
        <taxon>Bacillati</taxon>
        <taxon>Bacillota</taxon>
        <taxon>Clostridia</taxon>
        <taxon>Lachnospirales</taxon>
        <taxon>Lachnospiraceae</taxon>
        <taxon>Diplocloster</taxon>
    </lineage>
</organism>
<keyword evidence="4 7" id="KW-0418">Kinase</keyword>
<comment type="subcellular location">
    <subcellularLocation>
        <location evidence="1">Membrane</location>
    </subcellularLocation>
</comment>
<evidence type="ECO:0000256" key="5">
    <source>
        <dbReference type="SAM" id="Phobius"/>
    </source>
</evidence>
<protein>
    <submittedName>
        <fullName evidence="7">Histidine kinase</fullName>
    </submittedName>
</protein>
<dbReference type="SUPFAM" id="SSF55874">
    <property type="entry name" value="ATPase domain of HSP90 chaperone/DNA topoisomerase II/histidine kinase"/>
    <property type="match status" value="1"/>
</dbReference>
<dbReference type="InterPro" id="IPR036890">
    <property type="entry name" value="HATPase_C_sf"/>
</dbReference>
<evidence type="ECO:0000313" key="7">
    <source>
        <dbReference type="EMBL" id="MBU9735125.1"/>
    </source>
</evidence>
<dbReference type="InterPro" id="IPR003660">
    <property type="entry name" value="HAMP_dom"/>
</dbReference>
<dbReference type="GO" id="GO:0000155">
    <property type="term" value="F:phosphorelay sensor kinase activity"/>
    <property type="evidence" value="ECO:0007669"/>
    <property type="project" value="InterPro"/>
</dbReference>
<dbReference type="PANTHER" id="PTHR34220:SF7">
    <property type="entry name" value="SENSOR HISTIDINE KINASE YPDA"/>
    <property type="match status" value="1"/>
</dbReference>
<dbReference type="Gene3D" id="6.10.340.10">
    <property type="match status" value="1"/>
</dbReference>
<name>A0A949JU31_9FIRM</name>
<dbReference type="PANTHER" id="PTHR34220">
    <property type="entry name" value="SENSOR HISTIDINE KINASE YPDA"/>
    <property type="match status" value="1"/>
</dbReference>
<keyword evidence="5" id="KW-0812">Transmembrane</keyword>
<evidence type="ECO:0000256" key="4">
    <source>
        <dbReference type="ARBA" id="ARBA00022777"/>
    </source>
</evidence>
<evidence type="ECO:0000256" key="2">
    <source>
        <dbReference type="ARBA" id="ARBA00022553"/>
    </source>
</evidence>
<dbReference type="CDD" id="cd06225">
    <property type="entry name" value="HAMP"/>
    <property type="match status" value="1"/>
</dbReference>
<dbReference type="EMBL" id="JAHQCW010000001">
    <property type="protein sequence ID" value="MBU9735125.1"/>
    <property type="molecule type" value="Genomic_DNA"/>
</dbReference>
<dbReference type="InterPro" id="IPR050640">
    <property type="entry name" value="Bact_2-comp_sensor_kinase"/>
</dbReference>
<accession>A0A949JU31</accession>
<reference evidence="7" key="1">
    <citation type="submission" date="2021-06" db="EMBL/GenBank/DDBJ databases">
        <title>Description of novel taxa of the family Lachnospiraceae.</title>
        <authorList>
            <person name="Chaplin A.V."/>
            <person name="Sokolova S.R."/>
            <person name="Pikina A.P."/>
            <person name="Korzhanova M."/>
            <person name="Belova V."/>
            <person name="Korostin D."/>
            <person name="Efimov B.A."/>
        </authorList>
    </citation>
    <scope>NUCLEOTIDE SEQUENCE</scope>
    <source>
        <strain evidence="7">ASD5720</strain>
    </source>
</reference>
<keyword evidence="5" id="KW-0472">Membrane</keyword>
<keyword evidence="5" id="KW-1133">Transmembrane helix</keyword>
<feature type="domain" description="HAMP" evidence="6">
    <location>
        <begin position="326"/>
        <end position="378"/>
    </location>
</feature>
<evidence type="ECO:0000256" key="1">
    <source>
        <dbReference type="ARBA" id="ARBA00004370"/>
    </source>
</evidence>
<feature type="transmembrane region" description="Helical" evidence="5">
    <location>
        <begin position="299"/>
        <end position="322"/>
    </location>
</feature>
<keyword evidence="2" id="KW-0597">Phosphoprotein</keyword>
<evidence type="ECO:0000313" key="8">
    <source>
        <dbReference type="Proteomes" id="UP000712157"/>
    </source>
</evidence>
<dbReference type="Pfam" id="PF02518">
    <property type="entry name" value="HATPase_c"/>
    <property type="match status" value="1"/>
</dbReference>
<dbReference type="Pfam" id="PF00672">
    <property type="entry name" value="HAMP"/>
    <property type="match status" value="1"/>
</dbReference>
<feature type="transmembrane region" description="Helical" evidence="5">
    <location>
        <begin position="24"/>
        <end position="47"/>
    </location>
</feature>
<dbReference type="SMART" id="SM00387">
    <property type="entry name" value="HATPase_c"/>
    <property type="match status" value="1"/>
</dbReference>
<dbReference type="InterPro" id="IPR003594">
    <property type="entry name" value="HATPase_dom"/>
</dbReference>
<dbReference type="CDD" id="cd18773">
    <property type="entry name" value="PDC1_HK_sensor"/>
    <property type="match status" value="1"/>
</dbReference>
<dbReference type="GO" id="GO:0016020">
    <property type="term" value="C:membrane"/>
    <property type="evidence" value="ECO:0007669"/>
    <property type="project" value="UniProtKB-SubCell"/>
</dbReference>